<dbReference type="Gene3D" id="1.20.5.370">
    <property type="match status" value="1"/>
</dbReference>
<feature type="compositionally biased region" description="Basic and acidic residues" evidence="2">
    <location>
        <begin position="219"/>
        <end position="228"/>
    </location>
</feature>
<feature type="compositionally biased region" description="Acidic residues" evidence="2">
    <location>
        <begin position="251"/>
        <end position="268"/>
    </location>
</feature>
<dbReference type="HOGENOM" id="CLU_044616_0_0_1"/>
<dbReference type="InterPro" id="IPR014751">
    <property type="entry name" value="XRCC4-like_C"/>
</dbReference>
<evidence type="ECO:0000313" key="4">
    <source>
        <dbReference type="Proteomes" id="UP000015100"/>
    </source>
</evidence>
<evidence type="ECO:0000256" key="1">
    <source>
        <dbReference type="SAM" id="Coils"/>
    </source>
</evidence>
<dbReference type="Proteomes" id="UP000015100">
    <property type="component" value="Unassembled WGS sequence"/>
</dbReference>
<comment type="caution">
    <text evidence="3">The sequence shown here is derived from an EMBL/GenBank/DDBJ whole genome shotgun (WGS) entry which is preliminary data.</text>
</comment>
<reference evidence="3 4" key="1">
    <citation type="journal article" date="2013" name="PLoS Genet.">
        <title>Genomic mechanisms accounting for the adaptation to parasitism in nematode-trapping fungi.</title>
        <authorList>
            <person name="Meerupati T."/>
            <person name="Andersson K.M."/>
            <person name="Friman E."/>
            <person name="Kumar D."/>
            <person name="Tunlid A."/>
            <person name="Ahren D."/>
        </authorList>
    </citation>
    <scope>NUCLEOTIDE SEQUENCE [LARGE SCALE GENOMIC DNA]</scope>
    <source>
        <strain evidence="3 4">CBS 200.50</strain>
    </source>
</reference>
<dbReference type="SUPFAM" id="SSF58022">
    <property type="entry name" value="XRCC4, C-terminal oligomerization domain"/>
    <property type="match status" value="1"/>
</dbReference>
<keyword evidence="4" id="KW-1185">Reference proteome</keyword>
<feature type="coiled-coil region" evidence="1">
    <location>
        <begin position="139"/>
        <end position="187"/>
    </location>
</feature>
<proteinExistence type="predicted"/>
<protein>
    <submittedName>
        <fullName evidence="3">Uncharacterized protein</fullName>
    </submittedName>
</protein>
<dbReference type="STRING" id="1284197.S8AQI3"/>
<name>S8AQI3_DACHA</name>
<feature type="compositionally biased region" description="Acidic residues" evidence="2">
    <location>
        <begin position="274"/>
        <end position="299"/>
    </location>
</feature>
<keyword evidence="1" id="KW-0175">Coiled coil</keyword>
<sequence length="299" mass="33526">MSRPSNILRVARSDDKDQNIAVILHIQPTAATIPLNVSITATDGSDGYGLTLKDSKTRAFKDASSEQSDDDWKAVLRAVLLADASQEDIHLLGNIQLSALVRKDGISVSIREDVGGIRRRLGILQLSPQEVEIELWGWLDRVCKERDEAETRSRQAENAIVETREKLEKLEKQVRELSQAKKKHEDALILQFQHLLNAKKKKIRELSGGQRRMTLPIDTPDKGDEIPKHSTATTAKKRKQADKPSHIKDEEASDEMQLDQDCENDEMDAVGLEEAGDQQTTDDEVTPDDTTDDDDDEEL</sequence>
<organism evidence="3 4">
    <name type="scientific">Dactylellina haptotyla (strain CBS 200.50)</name>
    <name type="common">Nematode-trapping fungus</name>
    <name type="synonym">Monacrosporium haptotylum</name>
    <dbReference type="NCBI Taxonomy" id="1284197"/>
    <lineage>
        <taxon>Eukaryota</taxon>
        <taxon>Fungi</taxon>
        <taxon>Dikarya</taxon>
        <taxon>Ascomycota</taxon>
        <taxon>Pezizomycotina</taxon>
        <taxon>Orbiliomycetes</taxon>
        <taxon>Orbiliales</taxon>
        <taxon>Orbiliaceae</taxon>
        <taxon>Dactylellina</taxon>
    </lineage>
</organism>
<reference evidence="4" key="2">
    <citation type="submission" date="2013-04" db="EMBL/GenBank/DDBJ databases">
        <title>Genomic mechanisms accounting for the adaptation to parasitism in nematode-trapping fungi.</title>
        <authorList>
            <person name="Ahren D.G."/>
        </authorList>
    </citation>
    <scope>NUCLEOTIDE SEQUENCE [LARGE SCALE GENOMIC DNA]</scope>
    <source>
        <strain evidence="4">CBS 200.50</strain>
    </source>
</reference>
<dbReference type="eggNOG" id="ENOG502QWJA">
    <property type="taxonomic scope" value="Eukaryota"/>
</dbReference>
<gene>
    <name evidence="3" type="ORF">H072_791</name>
</gene>
<accession>S8AQI3</accession>
<dbReference type="OrthoDB" id="8064436at2759"/>
<feature type="region of interest" description="Disordered" evidence="2">
    <location>
        <begin position="206"/>
        <end position="299"/>
    </location>
</feature>
<evidence type="ECO:0000256" key="2">
    <source>
        <dbReference type="SAM" id="MobiDB-lite"/>
    </source>
</evidence>
<dbReference type="PANTHER" id="PTHR42067:SF1">
    <property type="entry name" value="MITOTIC APPARATUS PROTEIN P62"/>
    <property type="match status" value="1"/>
</dbReference>
<dbReference type="PANTHER" id="PTHR42067">
    <property type="entry name" value="YALI0C15378P"/>
    <property type="match status" value="1"/>
</dbReference>
<dbReference type="AlphaFoldDB" id="S8AQI3"/>
<dbReference type="EMBL" id="AQGS01000020">
    <property type="protein sequence ID" value="EPS45220.1"/>
    <property type="molecule type" value="Genomic_DNA"/>
</dbReference>
<evidence type="ECO:0000313" key="3">
    <source>
        <dbReference type="EMBL" id="EPS45220.1"/>
    </source>
</evidence>
<feature type="compositionally biased region" description="Basic and acidic residues" evidence="2">
    <location>
        <begin position="241"/>
        <end position="250"/>
    </location>
</feature>
<dbReference type="OMA" id="IQLFDWS"/>